<evidence type="ECO:0000313" key="3">
    <source>
        <dbReference type="Proteomes" id="UP001293254"/>
    </source>
</evidence>
<dbReference type="Proteomes" id="UP001293254">
    <property type="component" value="Unassembled WGS sequence"/>
</dbReference>
<comment type="caution">
    <text evidence="2">The sequence shown here is derived from an EMBL/GenBank/DDBJ whole genome shotgun (WGS) entry which is preliminary data.</text>
</comment>
<accession>A0AAE2C8N5</accession>
<reference evidence="2" key="1">
    <citation type="submission" date="2020-06" db="EMBL/GenBank/DDBJ databases">
        <authorList>
            <person name="Li T."/>
            <person name="Hu X."/>
            <person name="Zhang T."/>
            <person name="Song X."/>
            <person name="Zhang H."/>
            <person name="Dai N."/>
            <person name="Sheng W."/>
            <person name="Hou X."/>
            <person name="Wei L."/>
        </authorList>
    </citation>
    <scope>NUCLEOTIDE SEQUENCE</scope>
    <source>
        <strain evidence="2">3651</strain>
        <tissue evidence="2">Leaf</tissue>
    </source>
</reference>
<organism evidence="2 3">
    <name type="scientific">Sesamum alatum</name>
    <dbReference type="NCBI Taxonomy" id="300844"/>
    <lineage>
        <taxon>Eukaryota</taxon>
        <taxon>Viridiplantae</taxon>
        <taxon>Streptophyta</taxon>
        <taxon>Embryophyta</taxon>
        <taxon>Tracheophyta</taxon>
        <taxon>Spermatophyta</taxon>
        <taxon>Magnoliopsida</taxon>
        <taxon>eudicotyledons</taxon>
        <taxon>Gunneridae</taxon>
        <taxon>Pentapetalae</taxon>
        <taxon>asterids</taxon>
        <taxon>lamiids</taxon>
        <taxon>Lamiales</taxon>
        <taxon>Pedaliaceae</taxon>
        <taxon>Sesamum</taxon>
    </lineage>
</organism>
<gene>
    <name evidence="2" type="ORF">Salat_2728900</name>
</gene>
<evidence type="ECO:0000256" key="1">
    <source>
        <dbReference type="SAM" id="MobiDB-lite"/>
    </source>
</evidence>
<dbReference type="EMBL" id="JACGWO010000012">
    <property type="protein sequence ID" value="KAK4413164.1"/>
    <property type="molecule type" value="Genomic_DNA"/>
</dbReference>
<evidence type="ECO:0000313" key="2">
    <source>
        <dbReference type="EMBL" id="KAK4413164.1"/>
    </source>
</evidence>
<name>A0AAE2C8N5_9LAMI</name>
<protein>
    <submittedName>
        <fullName evidence="2">Uncharacterized protein</fullName>
    </submittedName>
</protein>
<proteinExistence type="predicted"/>
<keyword evidence="3" id="KW-1185">Reference proteome</keyword>
<reference evidence="2" key="2">
    <citation type="journal article" date="2024" name="Plant">
        <title>Genomic evolution and insights into agronomic trait innovations of Sesamum species.</title>
        <authorList>
            <person name="Miao H."/>
            <person name="Wang L."/>
            <person name="Qu L."/>
            <person name="Liu H."/>
            <person name="Sun Y."/>
            <person name="Le M."/>
            <person name="Wang Q."/>
            <person name="Wei S."/>
            <person name="Zheng Y."/>
            <person name="Lin W."/>
            <person name="Duan Y."/>
            <person name="Cao H."/>
            <person name="Xiong S."/>
            <person name="Wang X."/>
            <person name="Wei L."/>
            <person name="Li C."/>
            <person name="Ma Q."/>
            <person name="Ju M."/>
            <person name="Zhao R."/>
            <person name="Li G."/>
            <person name="Mu C."/>
            <person name="Tian Q."/>
            <person name="Mei H."/>
            <person name="Zhang T."/>
            <person name="Gao T."/>
            <person name="Zhang H."/>
        </authorList>
    </citation>
    <scope>NUCLEOTIDE SEQUENCE</scope>
    <source>
        <strain evidence="2">3651</strain>
    </source>
</reference>
<feature type="region of interest" description="Disordered" evidence="1">
    <location>
        <begin position="1"/>
        <end position="32"/>
    </location>
</feature>
<dbReference type="AlphaFoldDB" id="A0AAE2C8N5"/>
<sequence length="176" mass="18504">MSTTASPSRVSGDDGGGTTADGGQEDEGAAAAKFNFPAFEELTGKVMGDAESLTVLERLKIQWKEKYGYSGSGTTSAIAGALMEVASSPIRTEGCGLESTTPTEMNPTYIRLPAIRVSQGLMPATETIVTMQSGGSPSTERWDMILANVLSAKTTGGNRNNLSKFMWLRPKETGLG</sequence>